<protein>
    <submittedName>
        <fullName evidence="2">Uncharacterized protein</fullName>
    </submittedName>
</protein>
<evidence type="ECO:0000256" key="1">
    <source>
        <dbReference type="SAM" id="MobiDB-lite"/>
    </source>
</evidence>
<dbReference type="EMBL" id="WOWK01000036">
    <property type="protein sequence ID" value="KAF0325514.1"/>
    <property type="molecule type" value="Genomic_DNA"/>
</dbReference>
<reference evidence="2 3" key="1">
    <citation type="submission" date="2019-12" db="EMBL/GenBank/DDBJ databases">
        <title>A genome sequence resource for the geographically widespread anthracnose pathogen Colletotrichum asianum.</title>
        <authorList>
            <person name="Meng Y."/>
        </authorList>
    </citation>
    <scope>NUCLEOTIDE SEQUENCE [LARGE SCALE GENOMIC DNA]</scope>
    <source>
        <strain evidence="2 3">ICMP 18580</strain>
    </source>
</reference>
<name>A0A8H3WEK6_9PEZI</name>
<evidence type="ECO:0000313" key="3">
    <source>
        <dbReference type="Proteomes" id="UP000434172"/>
    </source>
</evidence>
<gene>
    <name evidence="2" type="ORF">GQ607_007265</name>
</gene>
<comment type="caution">
    <text evidence="2">The sequence shown here is derived from an EMBL/GenBank/DDBJ whole genome shotgun (WGS) entry which is preliminary data.</text>
</comment>
<dbReference type="Proteomes" id="UP000434172">
    <property type="component" value="Unassembled WGS sequence"/>
</dbReference>
<proteinExistence type="predicted"/>
<sequence length="98" mass="10706">MGTAKTLLSHVLPAWCGGTSRARLEPGETGLAMCSKGHLLCLTIGFARRFGLDLENLPFTESYNVRERSKPTHRPPVPRQQDTASSVGCMSHHSRANC</sequence>
<organism evidence="2 3">
    <name type="scientific">Colletotrichum asianum</name>
    <dbReference type="NCBI Taxonomy" id="702518"/>
    <lineage>
        <taxon>Eukaryota</taxon>
        <taxon>Fungi</taxon>
        <taxon>Dikarya</taxon>
        <taxon>Ascomycota</taxon>
        <taxon>Pezizomycotina</taxon>
        <taxon>Sordariomycetes</taxon>
        <taxon>Hypocreomycetidae</taxon>
        <taxon>Glomerellales</taxon>
        <taxon>Glomerellaceae</taxon>
        <taxon>Colletotrichum</taxon>
        <taxon>Colletotrichum gloeosporioides species complex</taxon>
    </lineage>
</organism>
<feature type="region of interest" description="Disordered" evidence="1">
    <location>
        <begin position="65"/>
        <end position="98"/>
    </location>
</feature>
<keyword evidence="3" id="KW-1185">Reference proteome</keyword>
<accession>A0A8H3WEK6</accession>
<evidence type="ECO:0000313" key="2">
    <source>
        <dbReference type="EMBL" id="KAF0325514.1"/>
    </source>
</evidence>
<dbReference type="AlphaFoldDB" id="A0A8H3WEK6"/>